<evidence type="ECO:0000256" key="2">
    <source>
        <dbReference type="ARBA" id="ARBA00022692"/>
    </source>
</evidence>
<feature type="domain" description="HAMP" evidence="10">
    <location>
        <begin position="618"/>
        <end position="670"/>
    </location>
</feature>
<evidence type="ECO:0000313" key="11">
    <source>
        <dbReference type="EMBL" id="RWX52548.1"/>
    </source>
</evidence>
<name>A0A444JHU3_9BACT</name>
<keyword evidence="4 8" id="KW-0472">Membrane</keyword>
<evidence type="ECO:0000259" key="9">
    <source>
        <dbReference type="PROSITE" id="PS50111"/>
    </source>
</evidence>
<dbReference type="Pfam" id="PF00015">
    <property type="entry name" value="MCPsignal"/>
    <property type="match status" value="1"/>
</dbReference>
<dbReference type="GO" id="GO:0006935">
    <property type="term" value="P:chemotaxis"/>
    <property type="evidence" value="ECO:0007669"/>
    <property type="project" value="InterPro"/>
</dbReference>
<keyword evidence="2 8" id="KW-0812">Transmembrane</keyword>
<comment type="caution">
    <text evidence="11">The sequence shown here is derived from an EMBL/GenBank/DDBJ whole genome shotgun (WGS) entry which is preliminary data.</text>
</comment>
<dbReference type="InterPro" id="IPR004090">
    <property type="entry name" value="Chemotax_Me-accpt_rcpt"/>
</dbReference>
<protein>
    <submittedName>
        <fullName evidence="11">Methyl-accepting chemotaxis protein</fullName>
    </submittedName>
</protein>
<gene>
    <name evidence="11" type="ORF">VU01_100113</name>
</gene>
<feature type="transmembrane region" description="Helical" evidence="8">
    <location>
        <begin position="27"/>
        <end position="47"/>
    </location>
</feature>
<dbReference type="PANTHER" id="PTHR32089">
    <property type="entry name" value="METHYL-ACCEPTING CHEMOTAXIS PROTEIN MCPB"/>
    <property type="match status" value="1"/>
</dbReference>
<dbReference type="Gene3D" id="1.10.287.950">
    <property type="entry name" value="Methyl-accepting chemotaxis protein"/>
    <property type="match status" value="1"/>
</dbReference>
<evidence type="ECO:0000259" key="10">
    <source>
        <dbReference type="PROSITE" id="PS50885"/>
    </source>
</evidence>
<dbReference type="InterPro" id="IPR004089">
    <property type="entry name" value="MCPsignal_dom"/>
</dbReference>
<keyword evidence="12" id="KW-1185">Reference proteome</keyword>
<dbReference type="Pfam" id="PF00672">
    <property type="entry name" value="HAMP"/>
    <property type="match status" value="2"/>
</dbReference>
<dbReference type="CDD" id="cd18774">
    <property type="entry name" value="PDC2_HK_sensor"/>
    <property type="match status" value="1"/>
</dbReference>
<dbReference type="PRINTS" id="PR00260">
    <property type="entry name" value="CHEMTRNSDUCR"/>
</dbReference>
<comment type="similarity">
    <text evidence="6">Belongs to the methyl-accepting chemotaxis (MCP) protein family.</text>
</comment>
<comment type="subcellular location">
    <subcellularLocation>
        <location evidence="1">Membrane</location>
        <topology evidence="1">Multi-pass membrane protein</topology>
    </subcellularLocation>
</comment>
<dbReference type="PROSITE" id="PS50111">
    <property type="entry name" value="CHEMOTAXIS_TRANSDUC_2"/>
    <property type="match status" value="1"/>
</dbReference>
<accession>A0A444JHU3</accession>
<dbReference type="CDD" id="cd06225">
    <property type="entry name" value="HAMP"/>
    <property type="match status" value="2"/>
</dbReference>
<evidence type="ECO:0000256" key="6">
    <source>
        <dbReference type="ARBA" id="ARBA00029447"/>
    </source>
</evidence>
<proteinExistence type="inferred from homology"/>
<dbReference type="CDD" id="cd11386">
    <property type="entry name" value="MCP_signal"/>
    <property type="match status" value="1"/>
</dbReference>
<evidence type="ECO:0000256" key="8">
    <source>
        <dbReference type="SAM" id="Phobius"/>
    </source>
</evidence>
<dbReference type="GO" id="GO:0004888">
    <property type="term" value="F:transmembrane signaling receptor activity"/>
    <property type="evidence" value="ECO:0007669"/>
    <property type="project" value="InterPro"/>
</dbReference>
<evidence type="ECO:0000313" key="12">
    <source>
        <dbReference type="Proteomes" id="UP000288892"/>
    </source>
</evidence>
<dbReference type="SUPFAM" id="SSF58104">
    <property type="entry name" value="Methyl-accepting chemotaxis protein (MCP) signaling domain"/>
    <property type="match status" value="1"/>
</dbReference>
<dbReference type="Proteomes" id="UP000288892">
    <property type="component" value="Unassembled WGS sequence"/>
</dbReference>
<dbReference type="PROSITE" id="PS50885">
    <property type="entry name" value="HAMP"/>
    <property type="match status" value="2"/>
</dbReference>
<dbReference type="SMART" id="SM00283">
    <property type="entry name" value="MA"/>
    <property type="match status" value="1"/>
</dbReference>
<dbReference type="GO" id="GO:0016020">
    <property type="term" value="C:membrane"/>
    <property type="evidence" value="ECO:0007669"/>
    <property type="project" value="InterPro"/>
</dbReference>
<keyword evidence="3 8" id="KW-1133">Transmembrane helix</keyword>
<evidence type="ECO:0000256" key="7">
    <source>
        <dbReference type="PROSITE-ProRule" id="PRU00284"/>
    </source>
</evidence>
<dbReference type="PANTHER" id="PTHR32089:SF119">
    <property type="entry name" value="METHYL-ACCEPTING CHEMOTAXIS PROTEIN CTPL"/>
    <property type="match status" value="1"/>
</dbReference>
<dbReference type="SMART" id="SM00304">
    <property type="entry name" value="HAMP"/>
    <property type="match status" value="3"/>
</dbReference>
<dbReference type="EMBL" id="MTKS01000001">
    <property type="protein sequence ID" value="RWX52548.1"/>
    <property type="molecule type" value="Genomic_DNA"/>
</dbReference>
<dbReference type="AlphaFoldDB" id="A0A444JHU3"/>
<dbReference type="Gene3D" id="6.10.340.10">
    <property type="match status" value="1"/>
</dbReference>
<evidence type="ECO:0000256" key="1">
    <source>
        <dbReference type="ARBA" id="ARBA00004141"/>
    </source>
</evidence>
<evidence type="ECO:0000256" key="5">
    <source>
        <dbReference type="ARBA" id="ARBA00023224"/>
    </source>
</evidence>
<evidence type="ECO:0000256" key="4">
    <source>
        <dbReference type="ARBA" id="ARBA00023136"/>
    </source>
</evidence>
<evidence type="ECO:0000256" key="3">
    <source>
        <dbReference type="ARBA" id="ARBA00022989"/>
    </source>
</evidence>
<reference evidence="11 12" key="1">
    <citation type="submission" date="2017-01" db="EMBL/GenBank/DDBJ databases">
        <title>The cable genome- insights into the physiology and evolution of filamentous bacteria capable of sulfide oxidation via long distance electron transfer.</title>
        <authorList>
            <person name="Schreiber L."/>
            <person name="Bjerg J.T."/>
            <person name="Boggild A."/>
            <person name="Van De Vossenberg J."/>
            <person name="Meysman F."/>
            <person name="Nielsen L.P."/>
            <person name="Schramm A."/>
            <person name="Kjeldsen K.U."/>
        </authorList>
    </citation>
    <scope>NUCLEOTIDE SEQUENCE [LARGE SCALE GENOMIC DNA]</scope>
    <source>
        <strain evidence="11">A5</strain>
    </source>
</reference>
<feature type="domain" description="HAMP" evidence="10">
    <location>
        <begin position="677"/>
        <end position="728"/>
    </location>
</feature>
<dbReference type="InterPro" id="IPR003660">
    <property type="entry name" value="HAMP_dom"/>
</dbReference>
<dbReference type="GO" id="GO:0007165">
    <property type="term" value="P:signal transduction"/>
    <property type="evidence" value="ECO:0007669"/>
    <property type="project" value="UniProtKB-KW"/>
</dbReference>
<feature type="domain" description="Methyl-accepting transducer" evidence="9">
    <location>
        <begin position="733"/>
        <end position="969"/>
    </location>
</feature>
<sequence>MAQKAKEKKILNVKKLFRGGQTIRGKLLFWLLIISLVPMAVIGFASYKYSSSSLQRQSFEQLETTLAFQYQALRRYFDDQAKKLENISANMRVFQEEAYTKLSAVRSLQKKQVKFYFKMRFEDVKMFGESPRQQQAFSELLRHTTVDPGSELNTGAELNTDADPGAEFVEFLEDWLVNRDFYSLTLLSQDGKVVFSTDREVEQGASVQEGTSEWEAMQKGMQETRFIDYRLSSFSELKHVAYFSTPLFSADQSSGLLLFRLKDNALDNIMKDTTGLGETGETYMVGTDGMFRSNSRHFEEPTIANPSFLVDTESIVYALAGEDGETIVVNYRGDYVLSAYTAVSLYGTTWVLMVEIDQGEAVVPEMEKGKTDVLSQLAETYKFSDLYLVSQDGYIFASAQRKKDYLTNILSGPYSDSMFGRSVQEVLKTKEMAISDYAFYEPAGGEAAAFMAVPVINRDELSMIVVLQISNEPINEIMGIRQHFEKEAGHAEMEGHTEMANVDTYLIGSDKLWRSEARDAQQYKVKSTLLNPQAKVDTEAVNQALAGKSDTRITVNSLGEKVLASWAPVRYKGLNWAVISEVAQEEVNRPVMQLLQIVGLLALLAAVAVIFVSLRVAGGVTEQVDEIMQGIAKVEKGEYGEQVKVTSEDELGRMAGSFNQMTTTIQDLIESRQKEHDELQDSIIRLLEEITELADGDLSIRATVTEDVIGTLADSLNLMLEELGTAFVRIKQTAEQVGSTANILSESTGELAGQNNNQASMINEAVQEINLLTGAIREAADQANQSASFSRESSQVAAEGAKAVRETSQAMEAIRGNVQNTARSIKRLGESSQEISDFARTINEISDRTSILALNASIQAAAAGEEGRGFAVVAEEIQRLAERAAVSTRQIETLIKNILGEITEAGVSMDSSIQEVVQGTTLSQNALARLDEITNRSNEVFELIQGVASAAQQQADTTAILATSMGEIGSISLETAEEAMGASVSMQEMAVMGNDMLQAVATFKLEAEDQADDAPAEVVEADVHDA</sequence>
<organism evidence="11 12">
    <name type="scientific">Candidatus Electrothrix marina</name>
    <dbReference type="NCBI Taxonomy" id="1859130"/>
    <lineage>
        <taxon>Bacteria</taxon>
        <taxon>Pseudomonadati</taxon>
        <taxon>Thermodesulfobacteriota</taxon>
        <taxon>Desulfobulbia</taxon>
        <taxon>Desulfobulbales</taxon>
        <taxon>Desulfobulbaceae</taxon>
        <taxon>Candidatus Electrothrix</taxon>
    </lineage>
</organism>
<keyword evidence="5 7" id="KW-0807">Transducer</keyword>